<evidence type="ECO:0000313" key="2">
    <source>
        <dbReference type="Proteomes" id="UP000031368"/>
    </source>
</evidence>
<keyword evidence="1" id="KW-0547">Nucleotide-binding</keyword>
<dbReference type="InterPro" id="IPR036890">
    <property type="entry name" value="HATPase_C_sf"/>
</dbReference>
<protein>
    <submittedName>
        <fullName evidence="1">ATP-binding domain-containing protein</fullName>
    </submittedName>
</protein>
<proteinExistence type="predicted"/>
<accession>A0A0B4X5A5</accession>
<dbReference type="Proteomes" id="UP000031368">
    <property type="component" value="Chromosome"/>
</dbReference>
<dbReference type="SUPFAM" id="SSF55874">
    <property type="entry name" value="ATPase domain of HSP90 chaperone/DNA topoisomerase II/histidine kinase"/>
    <property type="match status" value="1"/>
</dbReference>
<name>A0A0B4X5A5_9HYPH</name>
<dbReference type="RefSeq" id="WP_203226159.1">
    <property type="nucleotide sequence ID" value="NZ_CP006877.1"/>
</dbReference>
<keyword evidence="1" id="KW-0067">ATP-binding</keyword>
<organism evidence="1 2">
    <name type="scientific">Rhizobium gallicum bv. gallicum R602sp</name>
    <dbReference type="NCBI Taxonomy" id="1041138"/>
    <lineage>
        <taxon>Bacteria</taxon>
        <taxon>Pseudomonadati</taxon>
        <taxon>Pseudomonadota</taxon>
        <taxon>Alphaproteobacteria</taxon>
        <taxon>Hyphomicrobiales</taxon>
        <taxon>Rhizobiaceae</taxon>
        <taxon>Rhizobium/Agrobacterium group</taxon>
        <taxon>Rhizobium</taxon>
    </lineage>
</organism>
<gene>
    <name evidence="1" type="ORF">RGR602_CH02361</name>
</gene>
<evidence type="ECO:0000313" key="1">
    <source>
        <dbReference type="EMBL" id="AJD41687.1"/>
    </source>
</evidence>
<dbReference type="KEGG" id="rga:RGR602_CH02361"/>
<dbReference type="EMBL" id="CP006877">
    <property type="protein sequence ID" value="AJD41687.1"/>
    <property type="molecule type" value="Genomic_DNA"/>
</dbReference>
<dbReference type="Gene3D" id="3.30.565.10">
    <property type="entry name" value="Histidine kinase-like ATPase, C-terminal domain"/>
    <property type="match status" value="1"/>
</dbReference>
<sequence>MNRVLKDGAKVPMFFGQTLIRSLRDQGYSSTTSALCEIIDNSIQWGASNVRVFFRQAGGKGDYNIDVAVLDDGKGMSPNVLKLAMSFGGSLNYEKRTGIGRYGMGMKTAALSMAPSFDVYSWESENDIYRLTLDVDEVGKSRLNMIEMEDPEAVDDLPTEVASILCKPMIWPNRDDQQLVAHTEEEVFEALGNSGTLVYVPDCDRVDARKARTLAERAMKDIGRIYRRFIDNGLKIWVNNKVVESFDPTYWSQNSRHVQIDGLTETKSRLVVAKTVAIERFPGGEKGNLSIRLYELPIEDWSQLPRSVRKNSLRLYDDHNVTILRNDREMFAGVMTEIARRHGDLNWFRVQIDFSGDLDEAMGLSSNKQGVRPKPYVLDEISKAIGNEVGAVRDRIRRFQNTNAAANNRSGVSAAERKANEAEEVQSDRFEVPNPVTEDERAALQIQIRELAASVRREGESEEASIARVEGSTYLTKYTHDPFWPFYHVEYKAARVILTINTAHPFYDRVYKPLSEAAIAATPESEGDEDASAFSGASDVMVGLQLLLFSLARTQSLMGRSDPERTKLFDKMRREWSEAFATQLES</sequence>
<dbReference type="Pfam" id="PF13589">
    <property type="entry name" value="HATPase_c_3"/>
    <property type="match status" value="1"/>
</dbReference>
<dbReference type="GO" id="GO:0005524">
    <property type="term" value="F:ATP binding"/>
    <property type="evidence" value="ECO:0007669"/>
    <property type="project" value="UniProtKB-KW"/>
</dbReference>
<dbReference type="HOGENOM" id="CLU_562472_0_0_5"/>
<reference evidence="1 2" key="1">
    <citation type="submission" date="2013-11" db="EMBL/GenBank/DDBJ databases">
        <title>Complete genome sequence of Rhizobium gallicum bv. gallicum R602.</title>
        <authorList>
            <person name="Bustos P."/>
            <person name="Santamaria R.I."/>
            <person name="Lozano L."/>
            <person name="Acosta J.L."/>
            <person name="Ormeno-Orrillo E."/>
            <person name="Rogel M.A."/>
            <person name="Romero D."/>
            <person name="Cevallos M.A."/>
            <person name="Martinez-Romero E."/>
            <person name="Gonzalez V."/>
        </authorList>
    </citation>
    <scope>NUCLEOTIDE SEQUENCE [LARGE SCALE GENOMIC DNA]</scope>
    <source>
        <strain evidence="1 2">R602</strain>
    </source>
</reference>
<dbReference type="AlphaFoldDB" id="A0A0B4X5A5"/>
<keyword evidence="2" id="KW-1185">Reference proteome</keyword>